<gene>
    <name evidence="2" type="ORF">EUGRSUZ_B00142</name>
</gene>
<name>A0A059CYC4_EUCGR</name>
<feature type="region of interest" description="Disordered" evidence="1">
    <location>
        <begin position="1"/>
        <end position="129"/>
    </location>
</feature>
<evidence type="ECO:0000313" key="2">
    <source>
        <dbReference type="EMBL" id="KCW83191.1"/>
    </source>
</evidence>
<evidence type="ECO:0000256" key="1">
    <source>
        <dbReference type="SAM" id="MobiDB-lite"/>
    </source>
</evidence>
<feature type="compositionally biased region" description="Low complexity" evidence="1">
    <location>
        <begin position="47"/>
        <end position="58"/>
    </location>
</feature>
<accession>A0A059CYC4</accession>
<feature type="compositionally biased region" description="Low complexity" evidence="1">
    <location>
        <begin position="78"/>
        <end position="91"/>
    </location>
</feature>
<dbReference type="Gramene" id="KCW83191">
    <property type="protein sequence ID" value="KCW83191"/>
    <property type="gene ID" value="EUGRSUZ_B00142"/>
</dbReference>
<organism evidence="2">
    <name type="scientific">Eucalyptus grandis</name>
    <name type="common">Flooded gum</name>
    <dbReference type="NCBI Taxonomy" id="71139"/>
    <lineage>
        <taxon>Eukaryota</taxon>
        <taxon>Viridiplantae</taxon>
        <taxon>Streptophyta</taxon>
        <taxon>Embryophyta</taxon>
        <taxon>Tracheophyta</taxon>
        <taxon>Spermatophyta</taxon>
        <taxon>Magnoliopsida</taxon>
        <taxon>eudicotyledons</taxon>
        <taxon>Gunneridae</taxon>
        <taxon>Pentapetalae</taxon>
        <taxon>rosids</taxon>
        <taxon>malvids</taxon>
        <taxon>Myrtales</taxon>
        <taxon>Myrtaceae</taxon>
        <taxon>Myrtoideae</taxon>
        <taxon>Eucalypteae</taxon>
        <taxon>Eucalyptus</taxon>
    </lineage>
</organism>
<sequence length="129" mass="14585">MPLHPPLFLFHQQDSTGDKPVRLEKRIHPRQDARHESSNPVPTENPSALSSSASSSSARQPAFDPRDRIAAASPKPNPRSSSPPNRENNSRTILIRNPSGPRESKNPRERIRKQSQSDSRRRRTWKTPA</sequence>
<reference evidence="2" key="1">
    <citation type="submission" date="2013-07" db="EMBL/GenBank/DDBJ databases">
        <title>The genome of Eucalyptus grandis.</title>
        <authorList>
            <person name="Schmutz J."/>
            <person name="Hayes R."/>
            <person name="Myburg A."/>
            <person name="Tuskan G."/>
            <person name="Grattapaglia D."/>
            <person name="Rokhsar D.S."/>
        </authorList>
    </citation>
    <scope>NUCLEOTIDE SEQUENCE</scope>
    <source>
        <tissue evidence="2">Leaf extractions</tissue>
    </source>
</reference>
<feature type="compositionally biased region" description="Basic and acidic residues" evidence="1">
    <location>
        <begin position="16"/>
        <end position="37"/>
    </location>
</feature>
<dbReference type="EMBL" id="KK198754">
    <property type="protein sequence ID" value="KCW83191.1"/>
    <property type="molecule type" value="Genomic_DNA"/>
</dbReference>
<dbReference type="AlphaFoldDB" id="A0A059CYC4"/>
<proteinExistence type="predicted"/>
<feature type="compositionally biased region" description="Basic residues" evidence="1">
    <location>
        <begin position="120"/>
        <end position="129"/>
    </location>
</feature>
<protein>
    <submittedName>
        <fullName evidence="2">Uncharacterized protein</fullName>
    </submittedName>
</protein>
<dbReference type="InParanoid" id="A0A059CYC4"/>